<dbReference type="PANTHER" id="PTHR38791">
    <property type="entry name" value="ZN(II)2CYS6 TRANSCRIPTION FACTOR (EUROFUNG)-RELATED-RELATED"/>
    <property type="match status" value="1"/>
</dbReference>
<reference evidence="2" key="1">
    <citation type="submission" date="2020-01" db="EMBL/GenBank/DDBJ databases">
        <authorList>
            <consortium name="DOE Joint Genome Institute"/>
            <person name="Haridas S."/>
            <person name="Albert R."/>
            <person name="Binder M."/>
            <person name="Bloem J."/>
            <person name="Labutti K."/>
            <person name="Salamov A."/>
            <person name="Andreopoulos B."/>
            <person name="Baker S.E."/>
            <person name="Barry K."/>
            <person name="Bills G."/>
            <person name="Bluhm B.H."/>
            <person name="Cannon C."/>
            <person name="Castanera R."/>
            <person name="Culley D.E."/>
            <person name="Daum C."/>
            <person name="Ezra D."/>
            <person name="Gonzalez J.B."/>
            <person name="Henrissat B."/>
            <person name="Kuo A."/>
            <person name="Liang C."/>
            <person name="Lipzen A."/>
            <person name="Lutzoni F."/>
            <person name="Magnuson J."/>
            <person name="Mondo S."/>
            <person name="Nolan M."/>
            <person name="Ohm R."/>
            <person name="Pangilinan J."/>
            <person name="Park H.-J."/>
            <person name="Ramirez L."/>
            <person name="Alfaro M."/>
            <person name="Sun H."/>
            <person name="Tritt A."/>
            <person name="Yoshinaga Y."/>
            <person name="Zwiers L.-H."/>
            <person name="Turgeon B.G."/>
            <person name="Goodwin S.B."/>
            <person name="Spatafora J.W."/>
            <person name="Crous P.W."/>
            <person name="Grigoriev I.V."/>
        </authorList>
    </citation>
    <scope>NUCLEOTIDE SEQUENCE</scope>
    <source>
        <strain evidence="2">IPT5</strain>
    </source>
</reference>
<dbReference type="OrthoDB" id="2991872at2759"/>
<evidence type="ECO:0008006" key="4">
    <source>
        <dbReference type="Google" id="ProtNLM"/>
    </source>
</evidence>
<dbReference type="InterPro" id="IPR053175">
    <property type="entry name" value="DHMBA_Reg_Transcription_Factor"/>
</dbReference>
<dbReference type="AlphaFoldDB" id="A0A6A7AZW5"/>
<organism evidence="2 3">
    <name type="scientific">Plenodomus tracheiphilus IPT5</name>
    <dbReference type="NCBI Taxonomy" id="1408161"/>
    <lineage>
        <taxon>Eukaryota</taxon>
        <taxon>Fungi</taxon>
        <taxon>Dikarya</taxon>
        <taxon>Ascomycota</taxon>
        <taxon>Pezizomycotina</taxon>
        <taxon>Dothideomycetes</taxon>
        <taxon>Pleosporomycetidae</taxon>
        <taxon>Pleosporales</taxon>
        <taxon>Pleosporineae</taxon>
        <taxon>Leptosphaeriaceae</taxon>
        <taxon>Plenodomus</taxon>
    </lineage>
</organism>
<gene>
    <name evidence="2" type="ORF">T440DRAFT_169029</name>
</gene>
<dbReference type="PANTHER" id="PTHR38791:SF1">
    <property type="entry name" value="TRANSCRIPTION FACTOR, PUTATIVE-RELATED"/>
    <property type="match status" value="1"/>
</dbReference>
<accession>A0A6A7AZW5</accession>
<dbReference type="EMBL" id="MU006317">
    <property type="protein sequence ID" value="KAF2848593.1"/>
    <property type="molecule type" value="Genomic_DNA"/>
</dbReference>
<keyword evidence="3" id="KW-1185">Reference proteome</keyword>
<feature type="compositionally biased region" description="Polar residues" evidence="1">
    <location>
        <begin position="358"/>
        <end position="385"/>
    </location>
</feature>
<protein>
    <recommendedName>
        <fullName evidence="4">Transcription factor domain-containing protein</fullName>
    </recommendedName>
</protein>
<sequence>MTSLIDRGFAYFMHNYTIGVDQPPLQSEAYHKHLSTNGFNPLVATSMTAIGLAGVANFYMDSSLRREATRWYLRAIQMANRAISSPNEVKADTTLLTVNLLGMFEATSNENTLSGWSKHVDGAASLVKLRGMDQFSTPAGIRTYLHSIGLLTMNCMGKGEPLPEFVREMNDKVASRLDNSDPRNAFFFLHIKTINLRARILNQRTMHLSDIIDAARALDAIAVNIFKDKGSEWVYDEVSCGYYPRVFGNFYHVYPTAVTAQTWNWVRYNRIYFHDIIRNSILAGFATIPPTLVGKFYHEQLECSTRGLYKLQSDIMASMPQFLHDVPMVAPTTTDPTTYLGTKGFMQGYTKNHKSDVAPTQLNSSPETPSSFQNPLQSGQDSRPSPSAALPGVHKTLHKNFREDSTSIVEPLVDGGLVADRLPVVRISGGYSTVWALYVVCLVSIKFSRHSVIVQYSMGQLLVVSRVLILTRSCNEKAGSMPLASPASQDFVQTCLVRIEREFGIRQARVLAGALRLKVRLDKQGATAFGICPQYLPPDDEPYVSYQGTGSHGGKRSSEMLMGGASQAALPSFHYCNPHV</sequence>
<dbReference type="Proteomes" id="UP000799423">
    <property type="component" value="Unassembled WGS sequence"/>
</dbReference>
<dbReference type="InterPro" id="IPR021858">
    <property type="entry name" value="Fun_TF"/>
</dbReference>
<name>A0A6A7AZW5_9PLEO</name>
<evidence type="ECO:0000313" key="3">
    <source>
        <dbReference type="Proteomes" id="UP000799423"/>
    </source>
</evidence>
<proteinExistence type="predicted"/>
<dbReference type="Pfam" id="PF11951">
    <property type="entry name" value="Fungal_trans_2"/>
    <property type="match status" value="1"/>
</dbReference>
<evidence type="ECO:0000313" key="2">
    <source>
        <dbReference type="EMBL" id="KAF2848593.1"/>
    </source>
</evidence>
<feature type="region of interest" description="Disordered" evidence="1">
    <location>
        <begin position="356"/>
        <end position="392"/>
    </location>
</feature>
<evidence type="ECO:0000256" key="1">
    <source>
        <dbReference type="SAM" id="MobiDB-lite"/>
    </source>
</evidence>